<keyword evidence="3" id="KW-1185">Reference proteome</keyword>
<evidence type="ECO:0000313" key="2">
    <source>
        <dbReference type="EMBL" id="MEJ1090497.1"/>
    </source>
</evidence>
<dbReference type="EMBL" id="JBBDGN010000001">
    <property type="protein sequence ID" value="MEJ1090497.1"/>
    <property type="molecule type" value="Genomic_DNA"/>
</dbReference>
<evidence type="ECO:0000313" key="3">
    <source>
        <dbReference type="Proteomes" id="UP001366085"/>
    </source>
</evidence>
<name>A0ABU8LIH8_9MICO</name>
<dbReference type="InterPro" id="IPR051448">
    <property type="entry name" value="CdaR-like_regulators"/>
</dbReference>
<feature type="domain" description="PucR C-terminal helix-turn-helix" evidence="1">
    <location>
        <begin position="427"/>
        <end position="481"/>
    </location>
</feature>
<dbReference type="RefSeq" id="WP_337316905.1">
    <property type="nucleotide sequence ID" value="NZ_JBBDGN010000001.1"/>
</dbReference>
<accession>A0ABU8LIH8</accession>
<gene>
    <name evidence="2" type="ORF">WDU93_02230</name>
</gene>
<dbReference type="InterPro" id="IPR042070">
    <property type="entry name" value="PucR_C-HTH_sf"/>
</dbReference>
<dbReference type="Proteomes" id="UP001366085">
    <property type="component" value="Unassembled WGS sequence"/>
</dbReference>
<protein>
    <submittedName>
        <fullName evidence="2">Helix-turn-helix domain-containing protein</fullName>
    </submittedName>
</protein>
<organism evidence="2 3">
    <name type="scientific">Microbacterium istanbulense</name>
    <dbReference type="NCBI Taxonomy" id="3122049"/>
    <lineage>
        <taxon>Bacteria</taxon>
        <taxon>Bacillati</taxon>
        <taxon>Actinomycetota</taxon>
        <taxon>Actinomycetes</taxon>
        <taxon>Micrococcales</taxon>
        <taxon>Microbacteriaceae</taxon>
        <taxon>Microbacterium</taxon>
    </lineage>
</organism>
<reference evidence="2 3" key="1">
    <citation type="submission" date="2024-02" db="EMBL/GenBank/DDBJ databases">
        <authorList>
            <person name="Saticioglu I.B."/>
        </authorList>
    </citation>
    <scope>NUCLEOTIDE SEQUENCE [LARGE SCALE GENOMIC DNA]</scope>
    <source>
        <strain evidence="2 3">Mu-43</strain>
    </source>
</reference>
<proteinExistence type="predicted"/>
<comment type="caution">
    <text evidence="2">The sequence shown here is derived from an EMBL/GenBank/DDBJ whole genome shotgun (WGS) entry which is preliminary data.</text>
</comment>
<dbReference type="Pfam" id="PF13556">
    <property type="entry name" value="HTH_30"/>
    <property type="match status" value="1"/>
</dbReference>
<dbReference type="InterPro" id="IPR025736">
    <property type="entry name" value="PucR_C-HTH_dom"/>
</dbReference>
<evidence type="ECO:0000259" key="1">
    <source>
        <dbReference type="Pfam" id="PF13556"/>
    </source>
</evidence>
<dbReference type="PANTHER" id="PTHR33744">
    <property type="entry name" value="CARBOHYDRATE DIACID REGULATOR"/>
    <property type="match status" value="1"/>
</dbReference>
<dbReference type="PANTHER" id="PTHR33744:SF1">
    <property type="entry name" value="DNA-BINDING TRANSCRIPTIONAL ACTIVATOR ADER"/>
    <property type="match status" value="1"/>
</dbReference>
<sequence>MMREGRRGVSLNDLLAADSASLTAHFVPPHEQFVSDVALVTEVEQILSVGPDAVVLLGQDFALGGWVVSVALRYAWERHAVALIVSDQLLSDSVVELARRFGVSLFTTARAIDRTAIALARSLGAREAGVLARLNVLHERVLRAGSLTETLQVVSHELGGGEVGVVIDGVVAQSVGRRRADAVDVRQRLVTADAARELVAGVPRQEQEFTERALARAAASVHAFLLADELRELRRAAPLLSFAALVGLDDAPTPPDLGAGGPRAAVALRLVDGGADVATALAPVVGTRWHARFPRVPLARTDVGWVAVVPLRAGAAAAAELRARLSALELGALGIAIGLAAVTDDETEGTDRSDAKAEPGARADLSTEVLLRRARLAARVAPDTGTPLPFEKLTTALLRRLLAPAEAAEVARAAMPALFAEQNTEELITTVVTYLDCASSVSGAAARLGIHRNTLQLRLRRASELGVPLGDPERLLGIHLLFSVLERARAHPEH</sequence>
<dbReference type="Gene3D" id="1.10.10.2840">
    <property type="entry name" value="PucR C-terminal helix-turn-helix domain"/>
    <property type="match status" value="1"/>
</dbReference>